<dbReference type="GO" id="GO:0005789">
    <property type="term" value="C:endoplasmic reticulum membrane"/>
    <property type="evidence" value="ECO:0007669"/>
    <property type="project" value="UniProtKB-SubCell"/>
</dbReference>
<keyword evidence="1" id="KW-0256">Endoplasmic reticulum</keyword>
<organism evidence="3 4">
    <name type="scientific">Lactuca sativa</name>
    <name type="common">Garden lettuce</name>
    <dbReference type="NCBI Taxonomy" id="4236"/>
    <lineage>
        <taxon>Eukaryota</taxon>
        <taxon>Viridiplantae</taxon>
        <taxon>Streptophyta</taxon>
        <taxon>Embryophyta</taxon>
        <taxon>Tracheophyta</taxon>
        <taxon>Spermatophyta</taxon>
        <taxon>Magnoliopsida</taxon>
        <taxon>eudicotyledons</taxon>
        <taxon>Gunneridae</taxon>
        <taxon>Pentapetalae</taxon>
        <taxon>asterids</taxon>
        <taxon>campanulids</taxon>
        <taxon>Asterales</taxon>
        <taxon>Asteraceae</taxon>
        <taxon>Cichorioideae</taxon>
        <taxon>Cichorieae</taxon>
        <taxon>Lactucinae</taxon>
        <taxon>Lactuca</taxon>
    </lineage>
</organism>
<evidence type="ECO:0000313" key="3">
    <source>
        <dbReference type="EMBL" id="KAJ0222388.1"/>
    </source>
</evidence>
<accession>A0A9R1WEI1</accession>
<protein>
    <recommendedName>
        <fullName evidence="1">Protein transport protein SEC23</fullName>
    </recommendedName>
</protein>
<sequence>MNGIFEVDFSKDIKIQGIPCPCASLEKKGALCFDTSIGQGGTTAWKMCGFDKSTSFCLIFDIVKKESSDHSSGQMRLRATTLSRRWVIGLGKWKQWLDKNLPLEH</sequence>
<reference evidence="3 4" key="1">
    <citation type="journal article" date="2017" name="Nat. Commun.">
        <title>Genome assembly with in vitro proximity ligation data and whole-genome triplication in lettuce.</title>
        <authorList>
            <person name="Reyes-Chin-Wo S."/>
            <person name="Wang Z."/>
            <person name="Yang X."/>
            <person name="Kozik A."/>
            <person name="Arikit S."/>
            <person name="Song C."/>
            <person name="Xia L."/>
            <person name="Froenicke L."/>
            <person name="Lavelle D.O."/>
            <person name="Truco M.J."/>
            <person name="Xia R."/>
            <person name="Zhu S."/>
            <person name="Xu C."/>
            <person name="Xu H."/>
            <person name="Xu X."/>
            <person name="Cox K."/>
            <person name="Korf I."/>
            <person name="Meyers B.C."/>
            <person name="Michelmore R.W."/>
        </authorList>
    </citation>
    <scope>NUCLEOTIDE SEQUENCE [LARGE SCALE GENOMIC DNA]</scope>
    <source>
        <strain evidence="4">cv. Salinas</strain>
        <tissue evidence="3">Seedlings</tissue>
    </source>
</reference>
<evidence type="ECO:0000313" key="4">
    <source>
        <dbReference type="Proteomes" id="UP000235145"/>
    </source>
</evidence>
<dbReference type="GO" id="GO:0012507">
    <property type="term" value="C:ER to Golgi transport vesicle membrane"/>
    <property type="evidence" value="ECO:0007669"/>
    <property type="project" value="UniProtKB-SubCell"/>
</dbReference>
<keyword evidence="1" id="KW-0472">Membrane</keyword>
<comment type="subcellular location">
    <subcellularLocation>
        <location evidence="1">Cytoplasmic vesicle</location>
        <location evidence="1">COPII-coated vesicle membrane</location>
        <topology evidence="1">Peripheral membrane protein</topology>
        <orientation evidence="1">Cytoplasmic side</orientation>
    </subcellularLocation>
    <subcellularLocation>
        <location evidence="1">Endoplasmic reticulum membrane</location>
        <topology evidence="1">Peripheral membrane protein</topology>
        <orientation evidence="1">Cytoplasmic side</orientation>
    </subcellularLocation>
</comment>
<dbReference type="GO" id="GO:0016192">
    <property type="term" value="P:vesicle-mediated transport"/>
    <property type="evidence" value="ECO:0007669"/>
    <property type="project" value="UniProtKB-KW"/>
</dbReference>
<proteinExistence type="inferred from homology"/>
<dbReference type="GO" id="GO:0046872">
    <property type="term" value="F:metal ion binding"/>
    <property type="evidence" value="ECO:0007669"/>
    <property type="project" value="UniProtKB-KW"/>
</dbReference>
<keyword evidence="1" id="KW-0963">Cytoplasm</keyword>
<dbReference type="InterPro" id="IPR012990">
    <property type="entry name" value="Beta-sandwich_Sec23_24"/>
</dbReference>
<dbReference type="Gene3D" id="2.60.40.1670">
    <property type="entry name" value="beta-sandwich domain of Sec23/24"/>
    <property type="match status" value="1"/>
</dbReference>
<dbReference type="PANTHER" id="PTHR11141:SF2">
    <property type="entry name" value="PROTEIN TRANSPORT PROTEIN SEC23 C"/>
    <property type="match status" value="1"/>
</dbReference>
<dbReference type="AlphaFoldDB" id="A0A9R1WEI1"/>
<dbReference type="Proteomes" id="UP000235145">
    <property type="component" value="Unassembled WGS sequence"/>
</dbReference>
<dbReference type="EMBL" id="NBSK02000002">
    <property type="protein sequence ID" value="KAJ0222388.1"/>
    <property type="molecule type" value="Genomic_DNA"/>
</dbReference>
<keyword evidence="1" id="KW-0813">Transport</keyword>
<dbReference type="PANTHER" id="PTHR11141">
    <property type="entry name" value="PROTEIN TRANSPORT PROTEIN SEC23"/>
    <property type="match status" value="1"/>
</dbReference>
<keyword evidence="1" id="KW-0931">ER-Golgi transport</keyword>
<dbReference type="Pfam" id="PF08033">
    <property type="entry name" value="Sec23_BS"/>
    <property type="match status" value="1"/>
</dbReference>
<keyword evidence="1" id="KW-0653">Protein transport</keyword>
<keyword evidence="1" id="KW-0968">Cytoplasmic vesicle</keyword>
<evidence type="ECO:0000256" key="1">
    <source>
        <dbReference type="RuleBase" id="RU365030"/>
    </source>
</evidence>
<dbReference type="GO" id="GO:0015031">
    <property type="term" value="P:protein transport"/>
    <property type="evidence" value="ECO:0007669"/>
    <property type="project" value="UniProtKB-KW"/>
</dbReference>
<keyword evidence="1" id="KW-0479">Metal-binding</keyword>
<name>A0A9R1WEI1_LACSA</name>
<comment type="function">
    <text evidence="1">Component of the coat protein complex II (COPII) which promotes the formation of transport vesicles from the endoplasmic reticulum (ER). The coat has two main functions, the physical deformation of the endoplasmic reticulum membrane into vesicles and the selection of cargo molecules.</text>
</comment>
<gene>
    <name evidence="3" type="ORF">LSAT_V11C200086670</name>
</gene>
<comment type="caution">
    <text evidence="3">The sequence shown here is derived from an EMBL/GenBank/DDBJ whole genome shotgun (WGS) entry which is preliminary data.</text>
</comment>
<evidence type="ECO:0000259" key="2">
    <source>
        <dbReference type="Pfam" id="PF08033"/>
    </source>
</evidence>
<feature type="domain" description="Sec23/Sec24 beta-sandwich" evidence="2">
    <location>
        <begin position="2"/>
        <end position="87"/>
    </location>
</feature>
<dbReference type="InterPro" id="IPR037364">
    <property type="entry name" value="Sec23"/>
</dbReference>
<comment type="similarity">
    <text evidence="1">Belongs to the SEC23/SEC24 family. SEC23 subfamily.</text>
</comment>
<keyword evidence="1" id="KW-0862">Zinc</keyword>
<keyword evidence="4" id="KW-1185">Reference proteome</keyword>
<dbReference type="SUPFAM" id="SSF81995">
    <property type="entry name" value="beta-sandwich domain of Sec23/24"/>
    <property type="match status" value="1"/>
</dbReference>